<keyword evidence="1" id="KW-1133">Transmembrane helix</keyword>
<name>A0A2T2X6T6_9FIRM</name>
<evidence type="ECO:0000256" key="1">
    <source>
        <dbReference type="SAM" id="Phobius"/>
    </source>
</evidence>
<organism evidence="2 3">
    <name type="scientific">Sulfobacillus benefaciens</name>
    <dbReference type="NCBI Taxonomy" id="453960"/>
    <lineage>
        <taxon>Bacteria</taxon>
        <taxon>Bacillati</taxon>
        <taxon>Bacillota</taxon>
        <taxon>Clostridia</taxon>
        <taxon>Eubacteriales</taxon>
        <taxon>Clostridiales Family XVII. Incertae Sedis</taxon>
        <taxon>Sulfobacillus</taxon>
    </lineage>
</organism>
<proteinExistence type="predicted"/>
<sequence length="202" mass="23226">MPTDPDALILARMHHDDVREAAQDASRQQRILHRRSRAVWRALWFDALESFRQQVPAMADRIGLVWSRDHAQLVLYATAPKNSVKEFPLDFVWEEQHLISQTQGLLAWASLVDDTIVWIRSHDTEPDILWYSLERRLRPGIGDMTAPQTPIGDPQWTCDLIAMCEHGWTASRNPVRGFLGLPVVGFFILSLLAMSLFFVFVH</sequence>
<reference evidence="2 3" key="1">
    <citation type="journal article" date="2014" name="BMC Genomics">
        <title>Comparison of environmental and isolate Sulfobacillus genomes reveals diverse carbon, sulfur, nitrogen, and hydrogen metabolisms.</title>
        <authorList>
            <person name="Justice N.B."/>
            <person name="Norman A."/>
            <person name="Brown C.T."/>
            <person name="Singh A."/>
            <person name="Thomas B.C."/>
            <person name="Banfield J.F."/>
        </authorList>
    </citation>
    <scope>NUCLEOTIDE SEQUENCE [LARGE SCALE GENOMIC DNA]</scope>
    <source>
        <strain evidence="2">AMDSBA4</strain>
    </source>
</reference>
<gene>
    <name evidence="2" type="ORF">C7B46_18215</name>
</gene>
<feature type="transmembrane region" description="Helical" evidence="1">
    <location>
        <begin position="178"/>
        <end position="201"/>
    </location>
</feature>
<protein>
    <submittedName>
        <fullName evidence="2">Uncharacterized protein</fullName>
    </submittedName>
</protein>
<keyword evidence="1" id="KW-0812">Transmembrane</keyword>
<keyword evidence="1" id="KW-0472">Membrane</keyword>
<dbReference type="AlphaFoldDB" id="A0A2T2X6T6"/>
<dbReference type="Proteomes" id="UP000242972">
    <property type="component" value="Unassembled WGS sequence"/>
</dbReference>
<evidence type="ECO:0000313" key="2">
    <source>
        <dbReference type="EMBL" id="PSR30168.1"/>
    </source>
</evidence>
<dbReference type="EMBL" id="PXYW01000084">
    <property type="protein sequence ID" value="PSR30168.1"/>
    <property type="molecule type" value="Genomic_DNA"/>
</dbReference>
<accession>A0A2T2X6T6</accession>
<comment type="caution">
    <text evidence="2">The sequence shown here is derived from an EMBL/GenBank/DDBJ whole genome shotgun (WGS) entry which is preliminary data.</text>
</comment>
<evidence type="ECO:0000313" key="3">
    <source>
        <dbReference type="Proteomes" id="UP000242972"/>
    </source>
</evidence>